<gene>
    <name evidence="1" type="ordered locus">Selin_1462</name>
</gene>
<dbReference type="Proteomes" id="UP000002572">
    <property type="component" value="Chromosome"/>
</dbReference>
<reference evidence="1 2" key="1">
    <citation type="submission" date="2010-12" db="EMBL/GenBank/DDBJ databases">
        <title>Complete sequence of Desulfurispirillum indicum S5.</title>
        <authorList>
            <consortium name="US DOE Joint Genome Institute"/>
            <person name="Lucas S."/>
            <person name="Copeland A."/>
            <person name="Lapidus A."/>
            <person name="Cheng J.-F."/>
            <person name="Goodwin L."/>
            <person name="Pitluck S."/>
            <person name="Chertkov O."/>
            <person name="Held B."/>
            <person name="Detter J.C."/>
            <person name="Han C."/>
            <person name="Tapia R."/>
            <person name="Land M."/>
            <person name="Hauser L."/>
            <person name="Kyrpides N."/>
            <person name="Ivanova N."/>
            <person name="Mikhailova N."/>
            <person name="Haggblom M."/>
            <person name="Rauschenbach I."/>
            <person name="Bini E."/>
            <person name="Woyke T."/>
        </authorList>
    </citation>
    <scope>NUCLEOTIDE SEQUENCE [LARGE SCALE GENOMIC DNA]</scope>
    <source>
        <strain evidence="2">ATCC BAA-1389 / DSM 22839 / S5</strain>
    </source>
</reference>
<dbReference type="HOGENOM" id="CLU_2117064_0_0_0"/>
<dbReference type="InParanoid" id="E6W6V3"/>
<dbReference type="AlphaFoldDB" id="E6W6V3"/>
<name>E6W6V3_DESIS</name>
<evidence type="ECO:0000313" key="1">
    <source>
        <dbReference type="EMBL" id="ADU66196.1"/>
    </source>
</evidence>
<sequence length="114" mass="12980">MRYTLIAILLSTLTIISACGKKAPEPIVIEETAPAATQTSEDLYKEELFTTYRSLLAEPSTPMVVPPRTMRGYVVPHERIARNGSSTLIDEHYRYWQTGQAQWILEGLQRRGRE</sequence>
<proteinExistence type="predicted"/>
<dbReference type="PROSITE" id="PS51257">
    <property type="entry name" value="PROKAR_LIPOPROTEIN"/>
    <property type="match status" value="1"/>
</dbReference>
<dbReference type="Pfam" id="PF09676">
    <property type="entry name" value="TraV"/>
    <property type="match status" value="1"/>
</dbReference>
<dbReference type="KEGG" id="din:Selin_1462"/>
<dbReference type="OrthoDB" id="7448867at2"/>
<accession>E6W6V3</accession>
<protein>
    <recommendedName>
        <fullName evidence="3">Lipoprotein</fullName>
    </recommendedName>
</protein>
<organism evidence="1 2">
    <name type="scientific">Desulfurispirillum indicum (strain ATCC BAA-1389 / DSM 22839 / S5)</name>
    <dbReference type="NCBI Taxonomy" id="653733"/>
    <lineage>
        <taxon>Bacteria</taxon>
        <taxon>Pseudomonadati</taxon>
        <taxon>Chrysiogenota</taxon>
        <taxon>Chrysiogenia</taxon>
        <taxon>Chrysiogenales</taxon>
        <taxon>Chrysiogenaceae</taxon>
        <taxon>Desulfurispirillum</taxon>
    </lineage>
</organism>
<evidence type="ECO:0000313" key="2">
    <source>
        <dbReference type="Proteomes" id="UP000002572"/>
    </source>
</evidence>
<keyword evidence="2" id="KW-1185">Reference proteome</keyword>
<dbReference type="STRING" id="653733.Selin_1462"/>
<dbReference type="RefSeq" id="WP_013506077.1">
    <property type="nucleotide sequence ID" value="NC_014836.1"/>
</dbReference>
<dbReference type="InterPro" id="IPR014118">
    <property type="entry name" value="T4SS_TraV"/>
</dbReference>
<dbReference type="EMBL" id="CP002432">
    <property type="protein sequence ID" value="ADU66196.1"/>
    <property type="molecule type" value="Genomic_DNA"/>
</dbReference>
<evidence type="ECO:0008006" key="3">
    <source>
        <dbReference type="Google" id="ProtNLM"/>
    </source>
</evidence>